<organism evidence="2 3">
    <name type="scientific">Steccherinum ochraceum</name>
    <dbReference type="NCBI Taxonomy" id="92696"/>
    <lineage>
        <taxon>Eukaryota</taxon>
        <taxon>Fungi</taxon>
        <taxon>Dikarya</taxon>
        <taxon>Basidiomycota</taxon>
        <taxon>Agaricomycotina</taxon>
        <taxon>Agaricomycetes</taxon>
        <taxon>Polyporales</taxon>
        <taxon>Steccherinaceae</taxon>
        <taxon>Steccherinum</taxon>
    </lineage>
</organism>
<dbReference type="OrthoDB" id="8883818at2759"/>
<dbReference type="Proteomes" id="UP000292702">
    <property type="component" value="Unassembled WGS sequence"/>
</dbReference>
<feature type="region of interest" description="Disordered" evidence="1">
    <location>
        <begin position="200"/>
        <end position="227"/>
    </location>
</feature>
<feature type="compositionally biased region" description="Low complexity" evidence="1">
    <location>
        <begin position="574"/>
        <end position="591"/>
    </location>
</feature>
<dbReference type="InterPro" id="IPR046351">
    <property type="entry name" value="UTP4"/>
</dbReference>
<dbReference type="PANTHER" id="PTHR44163">
    <property type="entry name" value="U3 SMALL NUCLEOLAR RNA-ASSOCIATED PROTEIN 4 HOMOLOG"/>
    <property type="match status" value="1"/>
</dbReference>
<dbReference type="InterPro" id="IPR015943">
    <property type="entry name" value="WD40/YVTN_repeat-like_dom_sf"/>
</dbReference>
<dbReference type="InterPro" id="IPR036322">
    <property type="entry name" value="WD40_repeat_dom_sf"/>
</dbReference>
<dbReference type="InterPro" id="IPR001680">
    <property type="entry name" value="WD40_rpt"/>
</dbReference>
<feature type="region of interest" description="Disordered" evidence="1">
    <location>
        <begin position="562"/>
        <end position="591"/>
    </location>
</feature>
<dbReference type="InterPro" id="IPR011044">
    <property type="entry name" value="Quino_amine_DH_bsu"/>
</dbReference>
<comment type="caution">
    <text evidence="2">The sequence shown here is derived from an EMBL/GenBank/DDBJ whole genome shotgun (WGS) entry which is preliminary data.</text>
</comment>
<dbReference type="EMBL" id="RWJN01000028">
    <property type="protein sequence ID" value="TCD70054.1"/>
    <property type="molecule type" value="Genomic_DNA"/>
</dbReference>
<dbReference type="Pfam" id="PF00400">
    <property type="entry name" value="WD40"/>
    <property type="match status" value="2"/>
</dbReference>
<keyword evidence="3" id="KW-1185">Reference proteome</keyword>
<dbReference type="SUPFAM" id="SSF50978">
    <property type="entry name" value="WD40 repeat-like"/>
    <property type="match status" value="1"/>
</dbReference>
<dbReference type="STRING" id="92696.A0A4R0S1L7"/>
<dbReference type="GO" id="GO:0032040">
    <property type="term" value="C:small-subunit processome"/>
    <property type="evidence" value="ECO:0007669"/>
    <property type="project" value="TreeGrafter"/>
</dbReference>
<dbReference type="PANTHER" id="PTHR44163:SF1">
    <property type="entry name" value="U3 SMALL NUCLEOLAR RNA-ASSOCIATED PROTEIN 4 HOMOLOG"/>
    <property type="match status" value="1"/>
</dbReference>
<gene>
    <name evidence="2" type="primary">UTP4</name>
    <name evidence="2" type="ORF">EIP91_005035</name>
</gene>
<feature type="compositionally biased region" description="Acidic residues" evidence="1">
    <location>
        <begin position="652"/>
        <end position="681"/>
    </location>
</feature>
<dbReference type="GO" id="GO:0030686">
    <property type="term" value="C:90S preribosome"/>
    <property type="evidence" value="ECO:0007669"/>
    <property type="project" value="InterPro"/>
</dbReference>
<feature type="region of interest" description="Disordered" evidence="1">
    <location>
        <begin position="779"/>
        <end position="802"/>
    </location>
</feature>
<evidence type="ECO:0000313" key="2">
    <source>
        <dbReference type="EMBL" id="TCD70054.1"/>
    </source>
</evidence>
<feature type="compositionally biased region" description="Low complexity" evidence="1">
    <location>
        <begin position="793"/>
        <end position="802"/>
    </location>
</feature>
<feature type="region of interest" description="Disordered" evidence="1">
    <location>
        <begin position="636"/>
        <end position="688"/>
    </location>
</feature>
<dbReference type="SUPFAM" id="SSF50969">
    <property type="entry name" value="YVTN repeat-like/Quinoprotein amine dehydrogenase"/>
    <property type="match status" value="1"/>
</dbReference>
<evidence type="ECO:0000313" key="3">
    <source>
        <dbReference type="Proteomes" id="UP000292702"/>
    </source>
</evidence>
<reference evidence="2 3" key="1">
    <citation type="submission" date="2018-11" db="EMBL/GenBank/DDBJ databases">
        <title>Genome assembly of Steccherinum ochraceum LE-BIN_3174, the white-rot fungus of the Steccherinaceae family (The Residual Polyporoid clade, Polyporales, Basidiomycota).</title>
        <authorList>
            <person name="Fedorova T.V."/>
            <person name="Glazunova O.A."/>
            <person name="Landesman E.O."/>
            <person name="Moiseenko K.V."/>
            <person name="Psurtseva N.V."/>
            <person name="Savinova O.S."/>
            <person name="Shakhova N.V."/>
            <person name="Tyazhelova T.V."/>
            <person name="Vasina D.V."/>
        </authorList>
    </citation>
    <scope>NUCLEOTIDE SEQUENCE [LARGE SCALE GENOMIC DNA]</scope>
    <source>
        <strain evidence="2 3">LE-BIN_3174</strain>
    </source>
</reference>
<dbReference type="GO" id="GO:0003723">
    <property type="term" value="F:RNA binding"/>
    <property type="evidence" value="ECO:0007669"/>
    <property type="project" value="TreeGrafter"/>
</dbReference>
<accession>A0A4R0S1L7</accession>
<feature type="compositionally biased region" description="Acidic residues" evidence="1">
    <location>
        <begin position="216"/>
        <end position="227"/>
    </location>
</feature>
<sequence length="855" mass="92950">MTDAKPISVHRCRFVDFTPSAITALSFPPLSLPSVKGKKSAAIRKRLAFGTLAVGRANGNIELCEWTGLEHEQQAPQAWVVKKTLSGPYSSKVDSLAFTIRDPDLIPSDQIPSLSDLRLFSTGGGSDLVEWDIERGTIRRTLSSQGGSIWSIAPNPANTILALGCEDGSIHLLSLELDSLTHLRRLDRVKSRILSLAWGPPVPRETSNAKPPSSDGSDDSDDDEDVTEDWSDSWLVAGCSDSALRKWDVKTGRVLDRMATDKNRGERTLVWTVGVLGDGTIISGDSLGVVKFWDSTTCTQLHSFEAHGADVLCMAISPEGQAVYTAGVDQKIVQFTHVKTSQSTSSQTHSKPSLLTRTSTSRWVQSFARRMHSHDIRALTTFPPYTPLPSSHSRVFPADIAPIVASGGLDMSVVLTPAALPASTRQKVVNPLSTSAVSTWEDAYQRKLAYASGAFGRSAVCVATEARLVCCVRDAGVSVWRVKKRAGPGEESANFEEGVPAKEDGGWERLLDMDLDVQSNLVAGAISEDGQWIVVSDWYETKLFRLETLPNGQLKPKRIRTLTSALRPHVTPPSLASSKSRSRDSASAGGSSFVFTPDSSKLVMASCVSAYILVLDLSGDAPRVLRKFDHHRLSNGVVGGRVTKGRSKSSADVEEAEEVEEEGATEEKKDEEDDASEEDVSDEKTVSTTVTRMAVSPDVYDVESRSFPAWSRHLATALPQRFKHLHDPLLGVAFNINTTDAPTPTGRTAVFWGATWICKIQLDAGAVYGGFEKKRKRDASGRKLRDVAPPPTQGGDQHQQQVQPAANNFKLITTYRPILFADFLGPGEMLVVERPLVDVLAKMPPAYFKPKYGAS</sequence>
<dbReference type="GO" id="GO:0034455">
    <property type="term" value="C:t-UTP complex"/>
    <property type="evidence" value="ECO:0007669"/>
    <property type="project" value="TreeGrafter"/>
</dbReference>
<dbReference type="SMART" id="SM00320">
    <property type="entry name" value="WD40"/>
    <property type="match status" value="4"/>
</dbReference>
<name>A0A4R0S1L7_9APHY</name>
<dbReference type="Gene3D" id="2.130.10.10">
    <property type="entry name" value="YVTN repeat-like/Quinoprotein amine dehydrogenase"/>
    <property type="match status" value="2"/>
</dbReference>
<evidence type="ECO:0000256" key="1">
    <source>
        <dbReference type="SAM" id="MobiDB-lite"/>
    </source>
</evidence>
<dbReference type="GO" id="GO:0000462">
    <property type="term" value="P:maturation of SSU-rRNA from tricistronic rRNA transcript (SSU-rRNA, 5.8S rRNA, LSU-rRNA)"/>
    <property type="evidence" value="ECO:0007669"/>
    <property type="project" value="InterPro"/>
</dbReference>
<protein>
    <submittedName>
        <fullName evidence="2">U3 small nucleolar RNA-associated protein</fullName>
    </submittedName>
</protein>
<dbReference type="AlphaFoldDB" id="A0A4R0S1L7"/>
<proteinExistence type="predicted"/>